<dbReference type="EMBL" id="UFXP01000001">
    <property type="protein sequence ID" value="STC77000.1"/>
    <property type="molecule type" value="Genomic_DNA"/>
</dbReference>
<dbReference type="GO" id="GO:0004386">
    <property type="term" value="F:helicase activity"/>
    <property type="evidence" value="ECO:0007669"/>
    <property type="project" value="UniProtKB-KW"/>
</dbReference>
<keyword evidence="3" id="KW-0067">ATP-binding</keyword>
<dbReference type="SUPFAM" id="SSF56024">
    <property type="entry name" value="Phospholipase D/nuclease"/>
    <property type="match status" value="1"/>
</dbReference>
<sequence>MTPHDLLPFGIYETPITARIHERIKETQRAIPTAASGITEATTKDVDPRFAAAVSQHFARVIEQRLLEIKKPEERVALINNLAQHLGADEKVSAEQLLYAMYRSELTEPPVLPEVSLNSSALFTNSVDDTNMSVEIAREIRTADSVDLLCAFIKNSGISAISDELEYLRDHQIPLRVITSTYCGATEAAAVRRLVEDYNAEVRICYEHKTTRLHAKAWLFRRESGFDTAFIGSSNLSRSALVDGWEWNVRGSRSTTPEIIEKFIKTFDSYWHDNHFKHFDPERDYERLLEALRGAKFLEAKQDEKLELSGLRVEPYPYQQEMLEALHSERAVHGRHKNLLIAATGTGKTVVAALDYRQLCAEFGRRPRLLFVAHRREILQQAQRTYREVLQSSDFGEILIGGEEPRRWTHVFASVQSLHGDRLTRIAPDHFDVIVIDEFHHAEAPTYRKTLNYFQPQELLGLTATPERGDGENVQKFFDYRVAHELRLWDALRLQLLAPLHYYGVDDDTDLTSLTWNRGKTDYNTSELSEFYIKAGEKRTRFIINELNRRIFDLSQMKALGFCVSIAHAEYMSEQFNAFGIPALAVSSKQSTEERRKAIAQLRDGDIKIIFAVDIFNEGIDIPSINTLLLLRPTQSPVLFVQQLGRGLRLNQGKDACIVFDFLGLQHEEFDFEERFKVLTAARGKSFIKEVEQGFPTAPPGSNITLDRMTTDRVLANVKRLARNSVKKIRSQISEHGTIDLAAFLRESNIPLEDIYRRKGISWTTLLRDEKLLPASDEDCEEAFLLSRIRVLLHINDPDRVAAYSRLMEADGPSEQDMTEREKRYATMLVLALWANSNTAIPASLDEALDTVRSHPAFVNEVNQVMQIALEASRVIPQQSSHSVLETHADYSLAELVGALDEGPLKKLANLPREGVKRFDTSNTDLFLVTFQKDENVSASTNYRDYPLSPDRLHWESQSTTTLKSAMAKRYIEHQKLGGHIIIATRFTKKNRVDTAAAYTFLGNVDYVTHRGEKPIQFEWSLRRDMPKKLYAAGRTVA</sequence>
<dbReference type="CDD" id="cd18032">
    <property type="entry name" value="DEXHc_RE_I_III_res"/>
    <property type="match status" value="1"/>
</dbReference>
<dbReference type="Gene3D" id="3.40.50.300">
    <property type="entry name" value="P-loop containing nucleotide triphosphate hydrolases"/>
    <property type="match status" value="2"/>
</dbReference>
<dbReference type="Pfam" id="PF11907">
    <property type="entry name" value="DUF3427"/>
    <property type="match status" value="1"/>
</dbReference>
<keyword evidence="3" id="KW-0547">Nucleotide-binding</keyword>
<dbReference type="GO" id="GO:0005524">
    <property type="term" value="F:ATP binding"/>
    <property type="evidence" value="ECO:0007669"/>
    <property type="project" value="InterPro"/>
</dbReference>
<dbReference type="PROSITE" id="PS51194">
    <property type="entry name" value="HELICASE_CTER"/>
    <property type="match status" value="1"/>
</dbReference>
<dbReference type="SMART" id="SM00490">
    <property type="entry name" value="HELICc"/>
    <property type="match status" value="1"/>
</dbReference>
<gene>
    <name evidence="3" type="ORF">NCTC10289_01136</name>
</gene>
<dbReference type="InterPro" id="IPR027417">
    <property type="entry name" value="P-loop_NTPase"/>
</dbReference>
<feature type="domain" description="Helicase ATP-binding" evidence="1">
    <location>
        <begin position="329"/>
        <end position="484"/>
    </location>
</feature>
<keyword evidence="3" id="KW-0378">Hydrolase</keyword>
<dbReference type="InterPro" id="IPR025202">
    <property type="entry name" value="PLD-like_dom"/>
</dbReference>
<dbReference type="PROSITE" id="PS51192">
    <property type="entry name" value="HELICASE_ATP_BIND_1"/>
    <property type="match status" value="1"/>
</dbReference>
<evidence type="ECO:0000313" key="4">
    <source>
        <dbReference type="Proteomes" id="UP000254287"/>
    </source>
</evidence>
<dbReference type="CDD" id="cd18799">
    <property type="entry name" value="SF2_C_EcoAI-like"/>
    <property type="match status" value="1"/>
</dbReference>
<dbReference type="SUPFAM" id="SSF52540">
    <property type="entry name" value="P-loop containing nucleoside triphosphate hydrolases"/>
    <property type="match status" value="1"/>
</dbReference>
<proteinExistence type="predicted"/>
<dbReference type="InterPro" id="IPR001650">
    <property type="entry name" value="Helicase_C-like"/>
</dbReference>
<dbReference type="GO" id="GO:0003677">
    <property type="term" value="F:DNA binding"/>
    <property type="evidence" value="ECO:0007669"/>
    <property type="project" value="InterPro"/>
</dbReference>
<dbReference type="SMART" id="SM00487">
    <property type="entry name" value="DEXDc"/>
    <property type="match status" value="1"/>
</dbReference>
<dbReference type="GO" id="GO:0005829">
    <property type="term" value="C:cytosol"/>
    <property type="evidence" value="ECO:0007669"/>
    <property type="project" value="TreeGrafter"/>
</dbReference>
<reference evidence="3 4" key="1">
    <citation type="submission" date="2018-06" db="EMBL/GenBank/DDBJ databases">
        <authorList>
            <consortium name="Pathogen Informatics"/>
            <person name="Doyle S."/>
        </authorList>
    </citation>
    <scope>NUCLEOTIDE SEQUENCE [LARGE SCALE GENOMIC DNA]</scope>
    <source>
        <strain evidence="3 4">NCTC10289</strain>
    </source>
</reference>
<dbReference type="REBASE" id="429714">
    <property type="entry name" value="Cmi10289ORF1136P"/>
</dbReference>
<accession>A0A376CXI6</accession>
<dbReference type="Proteomes" id="UP000254287">
    <property type="component" value="Unassembled WGS sequence"/>
</dbReference>
<dbReference type="Gene3D" id="3.30.870.10">
    <property type="entry name" value="Endonuclease Chain A"/>
    <property type="match status" value="1"/>
</dbReference>
<dbReference type="InterPro" id="IPR014001">
    <property type="entry name" value="Helicase_ATP-bd"/>
</dbReference>
<dbReference type="Pfam" id="PF13091">
    <property type="entry name" value="PLDc_2"/>
    <property type="match status" value="1"/>
</dbReference>
<protein>
    <submittedName>
        <fullName evidence="3">Helicase</fullName>
    </submittedName>
</protein>
<dbReference type="PANTHER" id="PTHR47396:SF1">
    <property type="entry name" value="ATP-DEPENDENT HELICASE IRC3-RELATED"/>
    <property type="match status" value="1"/>
</dbReference>
<evidence type="ECO:0000313" key="3">
    <source>
        <dbReference type="EMBL" id="STC77000.1"/>
    </source>
</evidence>
<dbReference type="PANTHER" id="PTHR47396">
    <property type="entry name" value="TYPE I RESTRICTION ENZYME ECOKI R PROTEIN"/>
    <property type="match status" value="1"/>
</dbReference>
<dbReference type="RefSeq" id="WP_115021686.1">
    <property type="nucleotide sequence ID" value="NZ_CP069533.1"/>
</dbReference>
<dbReference type="Pfam" id="PF00271">
    <property type="entry name" value="Helicase_C"/>
    <property type="match status" value="1"/>
</dbReference>
<dbReference type="InterPro" id="IPR021835">
    <property type="entry name" value="DUF3427"/>
</dbReference>
<keyword evidence="3" id="KW-0347">Helicase</keyword>
<feature type="domain" description="Helicase C-terminal" evidence="2">
    <location>
        <begin position="546"/>
        <end position="692"/>
    </location>
</feature>
<dbReference type="InterPro" id="IPR050742">
    <property type="entry name" value="Helicase_Restrict-Modif_Enz"/>
</dbReference>
<evidence type="ECO:0000259" key="1">
    <source>
        <dbReference type="PROSITE" id="PS51192"/>
    </source>
</evidence>
<dbReference type="InterPro" id="IPR006935">
    <property type="entry name" value="Helicase/UvrB_N"/>
</dbReference>
<name>A0A376CXI6_9CORY</name>
<dbReference type="AlphaFoldDB" id="A0A376CXI6"/>
<dbReference type="GO" id="GO:0016787">
    <property type="term" value="F:hydrolase activity"/>
    <property type="evidence" value="ECO:0007669"/>
    <property type="project" value="InterPro"/>
</dbReference>
<organism evidence="3 4">
    <name type="scientific">Corynebacterium minutissimum</name>
    <dbReference type="NCBI Taxonomy" id="38301"/>
    <lineage>
        <taxon>Bacteria</taxon>
        <taxon>Bacillati</taxon>
        <taxon>Actinomycetota</taxon>
        <taxon>Actinomycetes</taxon>
        <taxon>Mycobacteriales</taxon>
        <taxon>Corynebacteriaceae</taxon>
        <taxon>Corynebacterium</taxon>
    </lineage>
</organism>
<evidence type="ECO:0000259" key="2">
    <source>
        <dbReference type="PROSITE" id="PS51194"/>
    </source>
</evidence>
<dbReference type="Pfam" id="PF04851">
    <property type="entry name" value="ResIII"/>
    <property type="match status" value="1"/>
</dbReference>